<dbReference type="PROSITE" id="PS50275">
    <property type="entry name" value="SAC"/>
    <property type="match status" value="1"/>
</dbReference>
<feature type="compositionally biased region" description="Low complexity" evidence="1">
    <location>
        <begin position="677"/>
        <end position="701"/>
    </location>
</feature>
<name>A0ABR2KGK8_9EUKA</name>
<evidence type="ECO:0000256" key="1">
    <source>
        <dbReference type="SAM" id="MobiDB-lite"/>
    </source>
</evidence>
<dbReference type="PANTHER" id="PTHR46817">
    <property type="entry name" value="PHOSPHOINOSITIDE PHOSPHATASE SAC9-RELATED"/>
    <property type="match status" value="1"/>
</dbReference>
<feature type="compositionally biased region" description="Acidic residues" evidence="1">
    <location>
        <begin position="925"/>
        <end position="946"/>
    </location>
</feature>
<comment type="caution">
    <text evidence="3">The sequence shown here is derived from an EMBL/GenBank/DDBJ whole genome shotgun (WGS) entry which is preliminary data.</text>
</comment>
<feature type="region of interest" description="Disordered" evidence="1">
    <location>
        <begin position="916"/>
        <end position="963"/>
    </location>
</feature>
<dbReference type="EMBL" id="JAPFFF010000005">
    <property type="protein sequence ID" value="KAK8890288.1"/>
    <property type="molecule type" value="Genomic_DNA"/>
</dbReference>
<evidence type="ECO:0000313" key="3">
    <source>
        <dbReference type="EMBL" id="KAK8890288.1"/>
    </source>
</evidence>
<keyword evidence="4" id="KW-1185">Reference proteome</keyword>
<feature type="region of interest" description="Disordered" evidence="1">
    <location>
        <begin position="672"/>
        <end position="709"/>
    </location>
</feature>
<reference evidence="3 4" key="1">
    <citation type="submission" date="2024-04" db="EMBL/GenBank/DDBJ databases">
        <title>Tritrichomonas musculus Genome.</title>
        <authorList>
            <person name="Alves-Ferreira E."/>
            <person name="Grigg M."/>
            <person name="Lorenzi H."/>
            <person name="Galac M."/>
        </authorList>
    </citation>
    <scope>NUCLEOTIDE SEQUENCE [LARGE SCALE GENOMIC DNA]</scope>
    <source>
        <strain evidence="3 4">EAF2021</strain>
    </source>
</reference>
<dbReference type="Proteomes" id="UP001470230">
    <property type="component" value="Unassembled WGS sequence"/>
</dbReference>
<feature type="region of interest" description="Disordered" evidence="1">
    <location>
        <begin position="752"/>
        <end position="776"/>
    </location>
</feature>
<protein>
    <recommendedName>
        <fullName evidence="2">SAC domain-containing protein</fullName>
    </recommendedName>
</protein>
<proteinExistence type="predicted"/>
<evidence type="ECO:0000259" key="2">
    <source>
        <dbReference type="PROSITE" id="PS50275"/>
    </source>
</evidence>
<organism evidence="3 4">
    <name type="scientific">Tritrichomonas musculus</name>
    <dbReference type="NCBI Taxonomy" id="1915356"/>
    <lineage>
        <taxon>Eukaryota</taxon>
        <taxon>Metamonada</taxon>
        <taxon>Parabasalia</taxon>
        <taxon>Tritrichomonadida</taxon>
        <taxon>Tritrichomonadidae</taxon>
        <taxon>Tritrichomonas</taxon>
    </lineage>
</organism>
<dbReference type="PANTHER" id="PTHR46817:SF1">
    <property type="entry name" value="SAC DOMAIN-CONTAINING PROTEIN"/>
    <property type="match status" value="1"/>
</dbReference>
<accession>A0ABR2KGK8</accession>
<dbReference type="Pfam" id="PF02383">
    <property type="entry name" value="Syja_N"/>
    <property type="match status" value="1"/>
</dbReference>
<dbReference type="InterPro" id="IPR002013">
    <property type="entry name" value="SAC_dom"/>
</dbReference>
<feature type="compositionally biased region" description="Basic and acidic residues" evidence="1">
    <location>
        <begin position="950"/>
        <end position="963"/>
    </location>
</feature>
<evidence type="ECO:0000313" key="4">
    <source>
        <dbReference type="Proteomes" id="UP001470230"/>
    </source>
</evidence>
<gene>
    <name evidence="3" type="ORF">M9Y10_035060</name>
</gene>
<sequence>MRSSIVDALYTKNGYWYIVVSPSSINSTYIITVDCTTGNPLYTGIPFLDIFPDHESAIEALTEIGAVRKVHGEGFLGLVSNETTSTFAIIDKVQVTAKIPPNHVIKTVNHTSFINIPLIPNSPKISIYEDFQINYNHFFCDTYDLTRLFPVKDINSPDYGFVWNNGWRKPFEILGIPQVCTNLIQGVCVSKEFINFRFSLAYVCRRSVLNPGTRYAARGLNDLNSPGNEVECELIFFKGDQFWSERWRRGSIPIRWKTVLSSKLATPKHRVDKDYFKGTIEYFKGLLDRYGSDTVIRCVSLLQTESDHSESQIKDFFKKALSRLFENGIENVFLTPFDLNRHLHEDGSGEAMMDFLSYIGPLSESDGFTHGTLPCSVAESQKGLMRFNCADSLDRTNLATFYYAMKMTADWCKSNSTGLSATPNADPFLPNLIIHQSIIDFLARVFVESGNVVSQLYTNTQAIKTNAIKKFAPSIVVTTNDTNISVQRRLQNVMIDPARQKVIELWTQPMPLSWYHRIDARHIFIVPSEDSEGRSMAFQFPRTVFSPLFRQIDIKQKELVLCLPSPMILFSFMILVYPANQNLRSLSVRGGMTVNKMEKIMETFIPAVEKPIWLRFRPNNAVRFGFEKSPKRYIRFLSLFFETPDDSFSIGNIRVEARSVFCGEAATSNESQTIALSKSQISKSMSPSRSSPNFSSNASKNDLQKQNESSLLASQIDQNNEHNGLIKSISMQPSVPKSATIDGLNDEMTSKSEITDNLSVSVSDNIDDNDTNPIHQETDENSIERFTQSFDKFVRSPQNLANVLELEKARVGLGLDEKTRVQIAINKGVSPWVADSRARLATINLKECPFCKFSHTEGVKYYCPSAVFPGLIKTSKFHEKGGFPVCKGCSDIADIFSNITVSYELQYALTHHNAISEEVPSSEEKEAESEIESDDIEKVDEDEVDFSNEQSKRQRQIDQAEARRRHDKKIIPHFETCDINRELCKGLQASTHEANACFLNEESSLLWLEGGSEKLSKDEERKYDMFIVQMAVVLKLVITVKSSENQQEPFFDVLDFHGNCLSFKKLDSPIIKGEDLASFEFHFDEQPITQRLKFTIRAKSDIEMTNLQAFYIITKLPPEEVTLHKSDPLKLVPLSGSYPSFNMSNRTDSIKLSKLAKVTKMLVEFVVEKSSTTPYSFYLCFYRKNQLVDSMHYVLPEVSNGTKLWYNISNDGIETDTVKVFYVDRIASIKPHVLRFVFK</sequence>
<feature type="domain" description="SAC" evidence="2">
    <location>
        <begin position="128"/>
        <end position="459"/>
    </location>
</feature>